<protein>
    <submittedName>
        <fullName evidence="1">DUF1826 domain-containing protein</fullName>
    </submittedName>
</protein>
<evidence type="ECO:0000313" key="1">
    <source>
        <dbReference type="EMBL" id="UUN99252.1"/>
    </source>
</evidence>
<dbReference type="EMBL" id="CP092085">
    <property type="protein sequence ID" value="UUN99252.1"/>
    <property type="molecule type" value="Genomic_DNA"/>
</dbReference>
<accession>A0A8I1AGD1</accession>
<organism evidence="1 2">
    <name type="scientific">Acinetobacter bereziniae</name>
    <name type="common">Acinetobacter genomosp. 10</name>
    <dbReference type="NCBI Taxonomy" id="106648"/>
    <lineage>
        <taxon>Bacteria</taxon>
        <taxon>Pseudomonadati</taxon>
        <taxon>Pseudomonadota</taxon>
        <taxon>Gammaproteobacteria</taxon>
        <taxon>Moraxellales</taxon>
        <taxon>Moraxellaceae</taxon>
        <taxon>Acinetobacter</taxon>
    </lineage>
</organism>
<reference evidence="1" key="1">
    <citation type="submission" date="2022-02" db="EMBL/GenBank/DDBJ databases">
        <title>Characterization of Tn125 harboring carbapenem-resistant Acinetobacter bereziniae clinical isolates.</title>
        <authorList>
            <person name="Wong N.-K."/>
            <person name="Pan Q."/>
        </authorList>
    </citation>
    <scope>NUCLEOTIDE SEQUENCE</scope>
    <source>
        <strain evidence="1">GD03393</strain>
    </source>
</reference>
<dbReference type="RefSeq" id="WP_198114674.1">
    <property type="nucleotide sequence ID" value="NZ_CP066121.1"/>
</dbReference>
<evidence type="ECO:0000313" key="2">
    <source>
        <dbReference type="Proteomes" id="UP000644140"/>
    </source>
</evidence>
<dbReference type="Proteomes" id="UP000644140">
    <property type="component" value="Chromosome"/>
</dbReference>
<name>A0A8I1AGD1_ACIBZ</name>
<sequence>MTHTFSDHPQIRLVSSFDELIKTAFQGDTNAMCWHRNLTGDFKEIVSKLELKENITEVSEEDLFALKLTEQGELAREIILNDIKQLTLFGASPTLNLIQYYERDEELEFISTDVYSFHVDRSPIETDTFLCTYHGASSDILPNAEAEQKILIPEIREKLKALHEGSAAEFENFLKDYFFDLHYQPKPNAVPINLDLGHLWRLAVDHPTQQVLPCVHRAPVESDGEYRLLLIC</sequence>
<proteinExistence type="predicted"/>
<gene>
    <name evidence="1" type="ORF">I9054_007315</name>
</gene>
<dbReference type="AlphaFoldDB" id="A0A8I1AGD1"/>